<evidence type="ECO:0000313" key="1">
    <source>
        <dbReference type="EMBL" id="PJA40963.1"/>
    </source>
</evidence>
<evidence type="ECO:0000313" key="2">
    <source>
        <dbReference type="Proteomes" id="UP000230683"/>
    </source>
</evidence>
<organism evidence="1 2">
    <name type="scientific">candidate division WWE3 bacterium CG_4_9_14_3_um_filter_34_6</name>
    <dbReference type="NCBI Taxonomy" id="1975079"/>
    <lineage>
        <taxon>Bacteria</taxon>
        <taxon>Katanobacteria</taxon>
    </lineage>
</organism>
<dbReference type="Proteomes" id="UP000230683">
    <property type="component" value="Unassembled WGS sequence"/>
</dbReference>
<feature type="non-terminal residue" evidence="1">
    <location>
        <position position="1"/>
    </location>
</feature>
<proteinExistence type="predicted"/>
<protein>
    <submittedName>
        <fullName evidence="1">Uncharacterized protein</fullName>
    </submittedName>
</protein>
<dbReference type="AlphaFoldDB" id="A0A2M7X475"/>
<comment type="caution">
    <text evidence="1">The sequence shown here is derived from an EMBL/GenBank/DDBJ whole genome shotgun (WGS) entry which is preliminary data.</text>
</comment>
<reference evidence="2" key="1">
    <citation type="submission" date="2017-09" db="EMBL/GenBank/DDBJ databases">
        <title>Depth-based differentiation of microbial function through sediment-hosted aquifers and enrichment of novel symbionts in the deep terrestrial subsurface.</title>
        <authorList>
            <person name="Probst A.J."/>
            <person name="Ladd B."/>
            <person name="Jarett J.K."/>
            <person name="Geller-Mcgrath D.E."/>
            <person name="Sieber C.M.K."/>
            <person name="Emerson J.B."/>
            <person name="Anantharaman K."/>
            <person name="Thomas B.C."/>
            <person name="Malmstrom R."/>
            <person name="Stieglmeier M."/>
            <person name="Klingl A."/>
            <person name="Woyke T."/>
            <person name="Ryan C.M."/>
            <person name="Banfield J.F."/>
        </authorList>
    </citation>
    <scope>NUCLEOTIDE SEQUENCE [LARGE SCALE GENOMIC DNA]</scope>
</reference>
<name>A0A2M7X475_UNCKA</name>
<gene>
    <name evidence="1" type="ORF">CO178_01180</name>
</gene>
<dbReference type="EMBL" id="PFWY01000057">
    <property type="protein sequence ID" value="PJA40963.1"/>
    <property type="molecule type" value="Genomic_DNA"/>
</dbReference>
<sequence length="96" mass="11322">DKSTNCNYIHQTRLLRNYLKLVGSLAEDEERECSDAILRNFSKQLGVGWDYQDIFDEKKYLRSLKRISQQLVGLEINKKNRRIPVEIIYDSILQSS</sequence>
<accession>A0A2M7X475</accession>